<accession>A0A709RX46</accession>
<gene>
    <name evidence="1" type="ORF">GTH72_22525</name>
</gene>
<sequence>MTVSWIKMNGESIKAKFRGLGLTWLSKDEAQAELDRLLENYEEPKSILSELETAQWHYMDLVGVTWSGLFDESVLDIERKENPDLVKVSDGLPIFEDDRCAVFMSTKHSLPLQLCAVYVCSHTW</sequence>
<dbReference type="EMBL" id="DAANRG010000028">
    <property type="protein sequence ID" value="HAD1082745.1"/>
    <property type="molecule type" value="Genomic_DNA"/>
</dbReference>
<evidence type="ECO:0000313" key="1">
    <source>
        <dbReference type="EMBL" id="HAD1082745.1"/>
    </source>
</evidence>
<organism evidence="1">
    <name type="scientific">Salmonella typhimurium</name>
    <dbReference type="NCBI Taxonomy" id="90371"/>
    <lineage>
        <taxon>Bacteria</taxon>
        <taxon>Pseudomonadati</taxon>
        <taxon>Pseudomonadota</taxon>
        <taxon>Gammaproteobacteria</taxon>
        <taxon>Enterobacterales</taxon>
        <taxon>Enterobacteriaceae</taxon>
        <taxon>Salmonella</taxon>
    </lineage>
</organism>
<name>A0A709RX46_SALTM</name>
<comment type="caution">
    <text evidence="1">The sequence shown here is derived from an EMBL/GenBank/DDBJ whole genome shotgun (WGS) entry which is preliminary data.</text>
</comment>
<dbReference type="AlphaFoldDB" id="A0A709RX46"/>
<reference evidence="1" key="2">
    <citation type="submission" date="2019-08" db="EMBL/GenBank/DDBJ databases">
        <authorList>
            <consortium name="NCBI Pathogen Detection Project"/>
        </authorList>
    </citation>
    <scope>NUCLEOTIDE SEQUENCE</scope>
    <source>
        <strain evidence="1">SSI_AA433</strain>
    </source>
</reference>
<proteinExistence type="predicted"/>
<protein>
    <submittedName>
        <fullName evidence="1">Uncharacterized protein</fullName>
    </submittedName>
</protein>
<reference evidence="1" key="1">
    <citation type="journal article" date="2018" name="Genome Biol.">
        <title>SKESA: strategic k-mer extension for scrupulous assemblies.</title>
        <authorList>
            <person name="Souvorov A."/>
            <person name="Agarwala R."/>
            <person name="Lipman D.J."/>
        </authorList>
    </citation>
    <scope>NUCLEOTIDE SEQUENCE</scope>
    <source>
        <strain evidence="1">SSI_AA433</strain>
    </source>
</reference>